<organism evidence="2 3">
    <name type="scientific">Grus japonensis</name>
    <name type="common">Japanese crane</name>
    <name type="synonym">Red-crowned crane</name>
    <dbReference type="NCBI Taxonomy" id="30415"/>
    <lineage>
        <taxon>Eukaryota</taxon>
        <taxon>Metazoa</taxon>
        <taxon>Chordata</taxon>
        <taxon>Craniata</taxon>
        <taxon>Vertebrata</taxon>
        <taxon>Euteleostomi</taxon>
        <taxon>Archelosauria</taxon>
        <taxon>Archosauria</taxon>
        <taxon>Dinosauria</taxon>
        <taxon>Saurischia</taxon>
        <taxon>Theropoda</taxon>
        <taxon>Coelurosauria</taxon>
        <taxon>Aves</taxon>
        <taxon>Neognathae</taxon>
        <taxon>Neoaves</taxon>
        <taxon>Gruiformes</taxon>
        <taxon>Gruidae</taxon>
        <taxon>Grus</taxon>
    </lineage>
</organism>
<dbReference type="Proteomes" id="UP001623348">
    <property type="component" value="Unassembled WGS sequence"/>
</dbReference>
<sequence length="275" mass="31195">MLKMCCTLQQGRMALPGVSGRKHQGRLEVDPWGFGVGDTEDPRLITDWPEGKDFGMSPEEEVTRAEEAPPYNTLSENENPYALFADGSCDIVGKHRRWKAAVWSPTQRVAEAAEGQGESSQFAEVKAIQLALAIAEREKWPMLYLCIDSWMVANALWGWLQQWKQSNWQRRGKPIWAAPLWQAIAARLEKLVVKVRHVDAHIPKSRATEEHQNNQQVDQAAKMEVAQVDLDWQCKGELFIARWAHDTSGHQGRDATYRWARGLEYGGHLTGHPSM</sequence>
<evidence type="ECO:0000313" key="2">
    <source>
        <dbReference type="EMBL" id="GAB0208012.1"/>
    </source>
</evidence>
<dbReference type="Pfam" id="PF00075">
    <property type="entry name" value="RNase_H"/>
    <property type="match status" value="1"/>
</dbReference>
<protein>
    <recommendedName>
        <fullName evidence="1">RNase H type-1 domain-containing protein</fullName>
    </recommendedName>
</protein>
<dbReference type="InterPro" id="IPR002156">
    <property type="entry name" value="RNaseH_domain"/>
</dbReference>
<keyword evidence="3" id="KW-1185">Reference proteome</keyword>
<dbReference type="AlphaFoldDB" id="A0ABC9YGE7"/>
<gene>
    <name evidence="2" type="ORF">GRJ2_003266900</name>
</gene>
<comment type="caution">
    <text evidence="2">The sequence shown here is derived from an EMBL/GenBank/DDBJ whole genome shotgun (WGS) entry which is preliminary data.</text>
</comment>
<dbReference type="SUPFAM" id="SSF53098">
    <property type="entry name" value="Ribonuclease H-like"/>
    <property type="match status" value="1"/>
</dbReference>
<accession>A0ABC9YGE7</accession>
<dbReference type="PROSITE" id="PS50879">
    <property type="entry name" value="RNASE_H_1"/>
    <property type="match status" value="1"/>
</dbReference>
<dbReference type="InterPro" id="IPR012337">
    <property type="entry name" value="RNaseH-like_sf"/>
</dbReference>
<proteinExistence type="predicted"/>
<evidence type="ECO:0000259" key="1">
    <source>
        <dbReference type="PROSITE" id="PS50879"/>
    </source>
</evidence>
<dbReference type="Gene3D" id="3.30.420.10">
    <property type="entry name" value="Ribonuclease H-like superfamily/Ribonuclease H"/>
    <property type="match status" value="1"/>
</dbReference>
<feature type="domain" description="RNase H type-1" evidence="1">
    <location>
        <begin position="77"/>
        <end position="226"/>
    </location>
</feature>
<dbReference type="InterPro" id="IPR036397">
    <property type="entry name" value="RNaseH_sf"/>
</dbReference>
<evidence type="ECO:0000313" key="3">
    <source>
        <dbReference type="Proteomes" id="UP001623348"/>
    </source>
</evidence>
<name>A0ABC9YGE7_GRUJA</name>
<reference evidence="2 3" key="1">
    <citation type="submission" date="2024-06" db="EMBL/GenBank/DDBJ databases">
        <title>The draft genome of Grus japonensis, version 3.</title>
        <authorList>
            <person name="Nabeshima K."/>
            <person name="Suzuki S."/>
            <person name="Onuma M."/>
        </authorList>
    </citation>
    <scope>NUCLEOTIDE SEQUENCE [LARGE SCALE GENOMIC DNA]</scope>
    <source>
        <strain evidence="2 3">451A</strain>
    </source>
</reference>
<dbReference type="EMBL" id="BAAFJT010000248">
    <property type="protein sequence ID" value="GAB0208012.1"/>
    <property type="molecule type" value="Genomic_DNA"/>
</dbReference>